<keyword evidence="7 14" id="KW-0863">Zinc-finger</keyword>
<keyword evidence="5 14" id="KW-0479">Metal-binding</keyword>
<evidence type="ECO:0000259" key="17">
    <source>
        <dbReference type="PROSITE" id="PS51188"/>
    </source>
</evidence>
<feature type="domain" description="J" evidence="16">
    <location>
        <begin position="5"/>
        <end position="70"/>
    </location>
</feature>
<dbReference type="InterPro" id="IPR001305">
    <property type="entry name" value="HSP_DnaJ_Cys-rich_dom"/>
</dbReference>
<dbReference type="GO" id="GO:0042026">
    <property type="term" value="P:protein refolding"/>
    <property type="evidence" value="ECO:0007669"/>
    <property type="project" value="TreeGrafter"/>
</dbReference>
<dbReference type="PRINTS" id="PR00625">
    <property type="entry name" value="JDOMAIN"/>
</dbReference>
<dbReference type="GO" id="GO:0006260">
    <property type="term" value="P:DNA replication"/>
    <property type="evidence" value="ECO:0007669"/>
    <property type="project" value="UniProtKB-KW"/>
</dbReference>
<evidence type="ECO:0000256" key="14">
    <source>
        <dbReference type="HAMAP-Rule" id="MF_01152"/>
    </source>
</evidence>
<accession>A0A367X683</accession>
<name>A0A367X683_9PROT</name>
<evidence type="ECO:0000256" key="12">
    <source>
        <dbReference type="ARBA" id="ARBA00061004"/>
    </source>
</evidence>
<comment type="function">
    <text evidence="11 14">Participates actively in the response to hyperosmotic and heat shock by preventing the aggregation of stress-denatured proteins and by disaggregating proteins, also in an autonomous, DnaK-independent fashion. Unfolded proteins bind initially to DnaJ; upon interaction with the DnaJ-bound protein, DnaK hydrolyzes its bound ATP, resulting in the formation of a stable complex. GrpE releases ADP from DnaK; ATP binding to DnaK triggers the release of the substrate protein, thus completing the reaction cycle. Several rounds of ATP-dependent interactions between DnaJ, DnaK and GrpE are required for fully efficient folding. Also involved, together with DnaK and GrpE, in the DNA replication of plasmids through activation of initiation proteins.</text>
</comment>
<dbReference type="NCBIfam" id="TIGR02349">
    <property type="entry name" value="DnaJ_bact"/>
    <property type="match status" value="1"/>
</dbReference>
<dbReference type="GO" id="GO:0005524">
    <property type="term" value="F:ATP binding"/>
    <property type="evidence" value="ECO:0007669"/>
    <property type="project" value="InterPro"/>
</dbReference>
<comment type="similarity">
    <text evidence="12 14">Belongs to the DnaJ family.</text>
</comment>
<dbReference type="FunFam" id="2.60.260.20:FF:000004">
    <property type="entry name" value="Molecular chaperone DnaJ"/>
    <property type="match status" value="1"/>
</dbReference>
<dbReference type="PROSITE" id="PS50076">
    <property type="entry name" value="DNAJ_2"/>
    <property type="match status" value="1"/>
</dbReference>
<dbReference type="EMBL" id="JPWI01000001">
    <property type="protein sequence ID" value="RCK49196.1"/>
    <property type="molecule type" value="Genomic_DNA"/>
</dbReference>
<organism evidence="18 19">
    <name type="scientific">Thalassospira profundimaris</name>
    <dbReference type="NCBI Taxonomy" id="502049"/>
    <lineage>
        <taxon>Bacteria</taxon>
        <taxon>Pseudomonadati</taxon>
        <taxon>Pseudomonadota</taxon>
        <taxon>Alphaproteobacteria</taxon>
        <taxon>Rhodospirillales</taxon>
        <taxon>Thalassospiraceae</taxon>
        <taxon>Thalassospira</taxon>
    </lineage>
</organism>
<proteinExistence type="inferred from homology"/>
<feature type="repeat" description="CXXCXGXG motif" evidence="14">
    <location>
        <begin position="186"/>
        <end position="193"/>
    </location>
</feature>
<dbReference type="GO" id="GO:0051082">
    <property type="term" value="F:unfolded protein binding"/>
    <property type="evidence" value="ECO:0007669"/>
    <property type="project" value="UniProtKB-UniRule"/>
</dbReference>
<dbReference type="InterPro" id="IPR018253">
    <property type="entry name" value="DnaJ_domain_CS"/>
</dbReference>
<keyword evidence="4 14" id="KW-0235">DNA replication</keyword>
<comment type="subunit">
    <text evidence="2 14">Homodimer.</text>
</comment>
<feature type="binding site" evidence="14">
    <location>
        <position position="189"/>
    </location>
    <ligand>
        <name>Zn(2+)</name>
        <dbReference type="ChEBI" id="CHEBI:29105"/>
        <label>2</label>
    </ligand>
</feature>
<dbReference type="InterPro" id="IPR008971">
    <property type="entry name" value="HSP40/DnaJ_pept-bd"/>
</dbReference>
<evidence type="ECO:0000256" key="2">
    <source>
        <dbReference type="ARBA" id="ARBA00011738"/>
    </source>
</evidence>
<feature type="binding site" evidence="14">
    <location>
        <position position="167"/>
    </location>
    <ligand>
        <name>Zn(2+)</name>
        <dbReference type="ChEBI" id="CHEBI:29105"/>
        <label>2</label>
    </ligand>
</feature>
<feature type="binding site" evidence="14">
    <location>
        <position position="186"/>
    </location>
    <ligand>
        <name>Zn(2+)</name>
        <dbReference type="ChEBI" id="CHEBI:29105"/>
        <label>2</label>
    </ligand>
</feature>
<dbReference type="RefSeq" id="WP_114096470.1">
    <property type="nucleotide sequence ID" value="NZ_JPWI01000001.1"/>
</dbReference>
<keyword evidence="3 14" id="KW-0963">Cytoplasm</keyword>
<dbReference type="PANTHER" id="PTHR43096:SF48">
    <property type="entry name" value="CHAPERONE PROTEIN DNAJ"/>
    <property type="match status" value="1"/>
</dbReference>
<dbReference type="SMART" id="SM00271">
    <property type="entry name" value="DnaJ"/>
    <property type="match status" value="1"/>
</dbReference>
<protein>
    <recommendedName>
        <fullName evidence="13 14">Chaperone protein DnaJ</fullName>
    </recommendedName>
</protein>
<dbReference type="CDD" id="cd10747">
    <property type="entry name" value="DnaJ_C"/>
    <property type="match status" value="1"/>
</dbReference>
<comment type="subcellular location">
    <subcellularLocation>
        <location evidence="1 14">Cytoplasm</location>
    </subcellularLocation>
</comment>
<comment type="caution">
    <text evidence="18">The sequence shown here is derived from an EMBL/GenBank/DDBJ whole genome shotgun (WGS) entry which is preliminary data.</text>
</comment>
<sequence length="377" mass="40532">MAKEDFYELLGVAKGASAAELKSAYRKKAMQYHPDKNPGDAEAEVKFKQVNEAYEVLKDDEKRAAYDRFGHAAFEQGGPGGGGGFGGGFGGGGFADVFDEIFGAMGGGRRGGGSSRGADLRYNMAITLEEAFEGKKAEITIPGSVSCEECDGTGAEAGSQPVNCPTCNGHGKVRAQQGFFTIERTCPSCHGKGKIIKNPCKSCHGVGRVEKEKTLQVTIPAGVEDGTRIRLAGEGEAGTNGAPPGDLYIFLDIAHHRFFQRESANLYCRIPIPMSKAALGGTIEVPTIEGTRTRINIPAGTQSGQQLRLRGKGMTILRSQARGDMFVEISVETPVNLTERQKELLEEFDEISREEGSSPESEGFFSKMKEIWKDLTD</sequence>
<dbReference type="FunFam" id="2.10.230.10:FF:000002">
    <property type="entry name" value="Molecular chaperone DnaJ"/>
    <property type="match status" value="1"/>
</dbReference>
<evidence type="ECO:0000256" key="6">
    <source>
        <dbReference type="ARBA" id="ARBA00022737"/>
    </source>
</evidence>
<feature type="binding site" evidence="14">
    <location>
        <position position="164"/>
    </location>
    <ligand>
        <name>Zn(2+)</name>
        <dbReference type="ChEBI" id="CHEBI:29105"/>
        <label>2</label>
    </ligand>
</feature>
<dbReference type="Gene3D" id="2.10.230.10">
    <property type="entry name" value="Heat shock protein DnaJ, cysteine-rich domain"/>
    <property type="match status" value="1"/>
</dbReference>
<dbReference type="Proteomes" id="UP000252255">
    <property type="component" value="Unassembled WGS sequence"/>
</dbReference>
<evidence type="ECO:0000259" key="16">
    <source>
        <dbReference type="PROSITE" id="PS50076"/>
    </source>
</evidence>
<keyword evidence="9 14" id="KW-0346">Stress response</keyword>
<evidence type="ECO:0000256" key="10">
    <source>
        <dbReference type="ARBA" id="ARBA00023186"/>
    </source>
</evidence>
<dbReference type="InterPro" id="IPR001623">
    <property type="entry name" value="DnaJ_domain"/>
</dbReference>
<dbReference type="Gene3D" id="2.60.260.20">
    <property type="entry name" value="Urease metallochaperone UreE, N-terminal domain"/>
    <property type="match status" value="2"/>
</dbReference>
<dbReference type="SUPFAM" id="SSF49493">
    <property type="entry name" value="HSP40/DnaJ peptide-binding domain"/>
    <property type="match status" value="2"/>
</dbReference>
<evidence type="ECO:0000256" key="15">
    <source>
        <dbReference type="PROSITE-ProRule" id="PRU00546"/>
    </source>
</evidence>
<dbReference type="Pfam" id="PF01556">
    <property type="entry name" value="DnaJ_C"/>
    <property type="match status" value="1"/>
</dbReference>
<dbReference type="PROSITE" id="PS51188">
    <property type="entry name" value="ZF_CR"/>
    <property type="match status" value="1"/>
</dbReference>
<feature type="repeat" description="CXXCXGXG motif" evidence="14">
    <location>
        <begin position="147"/>
        <end position="154"/>
    </location>
</feature>
<feature type="binding site" evidence="14">
    <location>
        <position position="200"/>
    </location>
    <ligand>
        <name>Zn(2+)</name>
        <dbReference type="ChEBI" id="CHEBI:29105"/>
        <label>1</label>
    </ligand>
</feature>
<evidence type="ECO:0000256" key="7">
    <source>
        <dbReference type="ARBA" id="ARBA00022771"/>
    </source>
</evidence>
<evidence type="ECO:0000256" key="11">
    <source>
        <dbReference type="ARBA" id="ARBA00053423"/>
    </source>
</evidence>
<dbReference type="Gene3D" id="1.10.287.110">
    <property type="entry name" value="DnaJ domain"/>
    <property type="match status" value="1"/>
</dbReference>
<dbReference type="GO" id="GO:0005737">
    <property type="term" value="C:cytoplasm"/>
    <property type="evidence" value="ECO:0007669"/>
    <property type="project" value="UniProtKB-SubCell"/>
</dbReference>
<dbReference type="InterPro" id="IPR012724">
    <property type="entry name" value="DnaJ"/>
</dbReference>
<dbReference type="InterPro" id="IPR036869">
    <property type="entry name" value="J_dom_sf"/>
</dbReference>
<evidence type="ECO:0000256" key="4">
    <source>
        <dbReference type="ARBA" id="ARBA00022705"/>
    </source>
</evidence>
<evidence type="ECO:0000256" key="1">
    <source>
        <dbReference type="ARBA" id="ARBA00004496"/>
    </source>
</evidence>
<dbReference type="HAMAP" id="MF_01152">
    <property type="entry name" value="DnaJ"/>
    <property type="match status" value="1"/>
</dbReference>
<feature type="binding site" evidence="14">
    <location>
        <position position="147"/>
    </location>
    <ligand>
        <name>Zn(2+)</name>
        <dbReference type="ChEBI" id="CHEBI:29105"/>
        <label>1</label>
    </ligand>
</feature>
<evidence type="ECO:0000256" key="5">
    <source>
        <dbReference type="ARBA" id="ARBA00022723"/>
    </source>
</evidence>
<dbReference type="SUPFAM" id="SSF46565">
    <property type="entry name" value="Chaperone J-domain"/>
    <property type="match status" value="1"/>
</dbReference>
<dbReference type="GO" id="GO:0031072">
    <property type="term" value="F:heat shock protein binding"/>
    <property type="evidence" value="ECO:0007669"/>
    <property type="project" value="InterPro"/>
</dbReference>
<evidence type="ECO:0000256" key="3">
    <source>
        <dbReference type="ARBA" id="ARBA00022490"/>
    </source>
</evidence>
<dbReference type="AlphaFoldDB" id="A0A367X683"/>
<reference evidence="18 19" key="1">
    <citation type="submission" date="2014-07" db="EMBL/GenBank/DDBJ databases">
        <title>Draft genome sequence of Thalassospira profundimaris PR54-5.</title>
        <authorList>
            <person name="Lai Q."/>
            <person name="Shao Z."/>
        </authorList>
    </citation>
    <scope>NUCLEOTIDE SEQUENCE [LARGE SCALE GENOMIC DNA]</scope>
    <source>
        <strain evidence="18 19">PR54-5</strain>
    </source>
</reference>
<gene>
    <name evidence="14" type="primary">dnaJ</name>
    <name evidence="18" type="ORF">TH30_02405</name>
</gene>
<dbReference type="OrthoDB" id="9779889at2"/>
<dbReference type="SUPFAM" id="SSF57938">
    <property type="entry name" value="DnaJ/Hsp40 cysteine-rich domain"/>
    <property type="match status" value="1"/>
</dbReference>
<dbReference type="PROSITE" id="PS00636">
    <property type="entry name" value="DNAJ_1"/>
    <property type="match status" value="1"/>
</dbReference>
<feature type="zinc finger region" description="CR-type" evidence="15">
    <location>
        <begin position="134"/>
        <end position="212"/>
    </location>
</feature>
<feature type="repeat" description="CXXCXGXG motif" evidence="14">
    <location>
        <begin position="200"/>
        <end position="207"/>
    </location>
</feature>
<feature type="binding site" evidence="14">
    <location>
        <position position="203"/>
    </location>
    <ligand>
        <name>Zn(2+)</name>
        <dbReference type="ChEBI" id="CHEBI:29105"/>
        <label>1</label>
    </ligand>
</feature>
<feature type="binding site" evidence="14">
    <location>
        <position position="150"/>
    </location>
    <ligand>
        <name>Zn(2+)</name>
        <dbReference type="ChEBI" id="CHEBI:29105"/>
        <label>1</label>
    </ligand>
</feature>
<dbReference type="InterPro" id="IPR036410">
    <property type="entry name" value="HSP_DnaJ_Cys-rich_dom_sf"/>
</dbReference>
<dbReference type="GO" id="GO:0009408">
    <property type="term" value="P:response to heat"/>
    <property type="evidence" value="ECO:0007669"/>
    <property type="project" value="InterPro"/>
</dbReference>
<feature type="domain" description="CR-type" evidence="17">
    <location>
        <begin position="134"/>
        <end position="212"/>
    </location>
</feature>
<dbReference type="FunFam" id="1.10.287.110:FF:000034">
    <property type="entry name" value="Chaperone protein DnaJ"/>
    <property type="match status" value="1"/>
</dbReference>
<dbReference type="Pfam" id="PF00684">
    <property type="entry name" value="DnaJ_CXXCXGXG"/>
    <property type="match status" value="1"/>
</dbReference>
<dbReference type="PANTHER" id="PTHR43096">
    <property type="entry name" value="DNAJ HOMOLOG 1, MITOCHONDRIAL-RELATED"/>
    <property type="match status" value="1"/>
</dbReference>
<comment type="cofactor">
    <cofactor evidence="14">
        <name>Zn(2+)</name>
        <dbReference type="ChEBI" id="CHEBI:29105"/>
    </cofactor>
    <text evidence="14">Binds 2 Zn(2+) ions per monomer.</text>
</comment>
<dbReference type="Pfam" id="PF00226">
    <property type="entry name" value="DnaJ"/>
    <property type="match status" value="1"/>
</dbReference>
<comment type="domain">
    <text evidence="14">The J domain is necessary and sufficient to stimulate DnaK ATPase activity. Zinc center 1 plays an important role in the autonomous, DnaK-independent chaperone activity of DnaJ. Zinc center 2 is essential for interaction with DnaK and for DnaJ activity.</text>
</comment>
<feature type="repeat" description="CXXCXGXG motif" evidence="14">
    <location>
        <begin position="164"/>
        <end position="171"/>
    </location>
</feature>
<evidence type="ECO:0000256" key="8">
    <source>
        <dbReference type="ARBA" id="ARBA00022833"/>
    </source>
</evidence>
<dbReference type="CDD" id="cd10719">
    <property type="entry name" value="DnaJ_zf"/>
    <property type="match status" value="1"/>
</dbReference>
<dbReference type="GO" id="GO:0008270">
    <property type="term" value="F:zinc ion binding"/>
    <property type="evidence" value="ECO:0007669"/>
    <property type="project" value="UniProtKB-UniRule"/>
</dbReference>
<dbReference type="InterPro" id="IPR002939">
    <property type="entry name" value="DnaJ_C"/>
</dbReference>
<keyword evidence="10 14" id="KW-0143">Chaperone</keyword>
<evidence type="ECO:0000313" key="19">
    <source>
        <dbReference type="Proteomes" id="UP000252255"/>
    </source>
</evidence>
<evidence type="ECO:0000313" key="18">
    <source>
        <dbReference type="EMBL" id="RCK49196.1"/>
    </source>
</evidence>
<keyword evidence="6 14" id="KW-0677">Repeat</keyword>
<evidence type="ECO:0000256" key="13">
    <source>
        <dbReference type="ARBA" id="ARBA00067609"/>
    </source>
</evidence>
<dbReference type="CDD" id="cd06257">
    <property type="entry name" value="DnaJ"/>
    <property type="match status" value="1"/>
</dbReference>
<keyword evidence="8 14" id="KW-0862">Zinc</keyword>
<dbReference type="NCBIfam" id="NF008035">
    <property type="entry name" value="PRK10767.1"/>
    <property type="match status" value="1"/>
</dbReference>
<evidence type="ECO:0000256" key="9">
    <source>
        <dbReference type="ARBA" id="ARBA00023016"/>
    </source>
</evidence>